<dbReference type="Proteomes" id="UP000008672">
    <property type="component" value="Unassembled WGS sequence"/>
</dbReference>
<dbReference type="GO" id="GO:0031146">
    <property type="term" value="P:SCF-dependent proteasomal ubiquitin-dependent protein catabolic process"/>
    <property type="evidence" value="ECO:0007669"/>
    <property type="project" value="TreeGrafter"/>
</dbReference>
<evidence type="ECO:0000259" key="3">
    <source>
        <dbReference type="Pfam" id="PF25372"/>
    </source>
</evidence>
<protein>
    <recommendedName>
        <fullName evidence="2">Protein AMN1 homolog</fullName>
    </recommendedName>
</protein>
<evidence type="ECO:0000313" key="4">
    <source>
        <dbReference type="Ensembl" id="ENSLACP00000015108.2"/>
    </source>
</evidence>
<dbReference type="SMART" id="SM00367">
    <property type="entry name" value="LRR_CC"/>
    <property type="match status" value="6"/>
</dbReference>
<dbReference type="EMBL" id="AFYH01126966">
    <property type="status" value="NOT_ANNOTATED_CDS"/>
    <property type="molecule type" value="Genomic_DNA"/>
</dbReference>
<dbReference type="HOGENOM" id="CLU_087966_0_0_1"/>
<dbReference type="AlphaFoldDB" id="H3AZN7"/>
<comment type="similarity">
    <text evidence="1">Belongs to the AMN1 family.</text>
</comment>
<dbReference type="eggNOG" id="KOG1947">
    <property type="taxonomic scope" value="Eukaryota"/>
</dbReference>
<reference evidence="5" key="1">
    <citation type="submission" date="2011-08" db="EMBL/GenBank/DDBJ databases">
        <title>The draft genome of Latimeria chalumnae.</title>
        <authorList>
            <person name="Di Palma F."/>
            <person name="Alfoldi J."/>
            <person name="Johnson J."/>
            <person name="Berlin A."/>
            <person name="Gnerre S."/>
            <person name="Jaffe D."/>
            <person name="MacCallum I."/>
            <person name="Young S."/>
            <person name="Walker B.J."/>
            <person name="Lander E."/>
            <person name="Lindblad-Toh K."/>
        </authorList>
    </citation>
    <scope>NUCLEOTIDE SEQUENCE [LARGE SCALE GENOMIC DNA]</scope>
    <source>
        <strain evidence="5">Wild caught</strain>
    </source>
</reference>
<dbReference type="OrthoDB" id="10257471at2759"/>
<dbReference type="Pfam" id="PF25372">
    <property type="entry name" value="DUF7885"/>
    <property type="match status" value="1"/>
</dbReference>
<feature type="domain" description="F-box/LRR-repeat protein 15-like leucin rich repeat" evidence="3">
    <location>
        <begin position="53"/>
        <end position="245"/>
    </location>
</feature>
<dbReference type="InterPro" id="IPR032675">
    <property type="entry name" value="LRR_dom_sf"/>
</dbReference>
<dbReference type="InParanoid" id="H3AZN7"/>
<sequence>MEMETNRRCCVESLFDLSLYCFFKHVSKYSTEIASLPPNIKDRLIKRMSLQGSVTDSNISQLLHPRMEKLDLHDCEVSDVALRQIRRICKQLKKINLNSTGSNRLSISSEGIKALATSCPYLSEVSLKCCNVSDEGILALAHNCRLLQVVNISGCVNITDASLRALGQNCKFLQSINFSATKVTNDGITALVSGQCSKSLKEVHMDHCVNLSDEAIEAVLTYCPQIDILLFHECPLITENSRVVLEQLLGPKQMKQVTWTVY</sequence>
<evidence type="ECO:0000313" key="5">
    <source>
        <dbReference type="Proteomes" id="UP000008672"/>
    </source>
</evidence>
<gene>
    <name evidence="4" type="primary">AMN1</name>
</gene>
<dbReference type="OMA" id="MSWDGAG"/>
<evidence type="ECO:0000256" key="2">
    <source>
        <dbReference type="ARBA" id="ARBA00039628"/>
    </source>
</evidence>
<dbReference type="GeneTree" id="ENSGT00730000111305"/>
<name>H3AZN7_LATCH</name>
<dbReference type="PANTHER" id="PTHR13318:SF254">
    <property type="entry name" value="PROTEIN AMN1 HOMOLOG"/>
    <property type="match status" value="1"/>
</dbReference>
<dbReference type="STRING" id="7897.ENSLACP00000015108"/>
<dbReference type="SUPFAM" id="SSF52047">
    <property type="entry name" value="RNI-like"/>
    <property type="match status" value="1"/>
</dbReference>
<reference evidence="4" key="2">
    <citation type="submission" date="2025-08" db="UniProtKB">
        <authorList>
            <consortium name="Ensembl"/>
        </authorList>
    </citation>
    <scope>IDENTIFICATION</scope>
</reference>
<proteinExistence type="inferred from homology"/>
<accession>H3AZN7</accession>
<keyword evidence="5" id="KW-1185">Reference proteome</keyword>
<reference evidence="4" key="3">
    <citation type="submission" date="2025-09" db="UniProtKB">
        <authorList>
            <consortium name="Ensembl"/>
        </authorList>
    </citation>
    <scope>IDENTIFICATION</scope>
</reference>
<dbReference type="KEGG" id="lcm:102356223"/>
<dbReference type="Gene3D" id="3.80.10.10">
    <property type="entry name" value="Ribonuclease Inhibitor"/>
    <property type="match status" value="2"/>
</dbReference>
<dbReference type="InterPro" id="IPR057207">
    <property type="entry name" value="FBXL15_LRR"/>
</dbReference>
<dbReference type="EMBL" id="AFYH01126965">
    <property type="status" value="NOT_ANNOTATED_CDS"/>
    <property type="molecule type" value="Genomic_DNA"/>
</dbReference>
<dbReference type="InterPro" id="IPR006553">
    <property type="entry name" value="Leu-rich_rpt_Cys-con_subtyp"/>
</dbReference>
<dbReference type="FunCoup" id="H3AZN7">
    <property type="interactions" value="84"/>
</dbReference>
<dbReference type="CTD" id="196394"/>
<dbReference type="PANTHER" id="PTHR13318">
    <property type="entry name" value="PARTNER OF PAIRED, ISOFORM B-RELATED"/>
    <property type="match status" value="1"/>
</dbReference>
<dbReference type="GeneID" id="102356223"/>
<organism evidence="4 5">
    <name type="scientific">Latimeria chalumnae</name>
    <name type="common">Coelacanth</name>
    <dbReference type="NCBI Taxonomy" id="7897"/>
    <lineage>
        <taxon>Eukaryota</taxon>
        <taxon>Metazoa</taxon>
        <taxon>Chordata</taxon>
        <taxon>Craniata</taxon>
        <taxon>Vertebrata</taxon>
        <taxon>Euteleostomi</taxon>
        <taxon>Coelacanthiformes</taxon>
        <taxon>Coelacanthidae</taxon>
        <taxon>Latimeria</taxon>
    </lineage>
</organism>
<dbReference type="Ensembl" id="ENSLACT00000015214.2">
    <property type="protein sequence ID" value="ENSLACP00000015108.2"/>
    <property type="gene ID" value="ENSLACG00000013296.2"/>
</dbReference>
<evidence type="ECO:0000256" key="1">
    <source>
        <dbReference type="ARBA" id="ARBA00038257"/>
    </source>
</evidence>
<dbReference type="GO" id="GO:0019005">
    <property type="term" value="C:SCF ubiquitin ligase complex"/>
    <property type="evidence" value="ECO:0007669"/>
    <property type="project" value="TreeGrafter"/>
</dbReference>
<dbReference type="RefSeq" id="XP_006002188.1">
    <property type="nucleotide sequence ID" value="XM_006002126.3"/>
</dbReference>